<gene>
    <name evidence="2" type="ORF">IU514_07595</name>
</gene>
<protein>
    <submittedName>
        <fullName evidence="2">DUF2798 domain-containing protein</fullName>
    </submittedName>
</protein>
<keyword evidence="3" id="KW-1185">Reference proteome</keyword>
<feature type="transmembrane region" description="Helical" evidence="1">
    <location>
        <begin position="46"/>
        <end position="68"/>
    </location>
</feature>
<keyword evidence="1" id="KW-1133">Transmembrane helix</keyword>
<dbReference type="InterPro" id="IPR021529">
    <property type="entry name" value="DUF2798"/>
</dbReference>
<feature type="transmembrane region" description="Helical" evidence="1">
    <location>
        <begin position="12"/>
        <end position="34"/>
    </location>
</feature>
<dbReference type="RefSeq" id="WP_194930510.1">
    <property type="nucleotide sequence ID" value="NZ_JADLZT010000004.1"/>
</dbReference>
<comment type="caution">
    <text evidence="2">The sequence shown here is derived from an EMBL/GenBank/DDBJ whole genome shotgun (WGS) entry which is preliminary data.</text>
</comment>
<evidence type="ECO:0000313" key="2">
    <source>
        <dbReference type="EMBL" id="MBF6023890.1"/>
    </source>
</evidence>
<proteinExistence type="predicted"/>
<dbReference type="Pfam" id="PF11391">
    <property type="entry name" value="DUF2798"/>
    <property type="match status" value="1"/>
</dbReference>
<evidence type="ECO:0000256" key="1">
    <source>
        <dbReference type="SAM" id="Phobius"/>
    </source>
</evidence>
<keyword evidence="1" id="KW-0812">Transmembrane</keyword>
<evidence type="ECO:0000313" key="3">
    <source>
        <dbReference type="Proteomes" id="UP001429984"/>
    </source>
</evidence>
<accession>A0ABS0B540</accession>
<dbReference type="Proteomes" id="UP001429984">
    <property type="component" value="Unassembled WGS sequence"/>
</dbReference>
<name>A0ABS0B540_9GAMM</name>
<organism evidence="2 3">
    <name type="scientific">Lysobacter niastensis</name>
    <dbReference type="NCBI Taxonomy" id="380629"/>
    <lineage>
        <taxon>Bacteria</taxon>
        <taxon>Pseudomonadati</taxon>
        <taxon>Pseudomonadota</taxon>
        <taxon>Gammaproteobacteria</taxon>
        <taxon>Lysobacterales</taxon>
        <taxon>Lysobacteraceae</taxon>
        <taxon>Lysobacter</taxon>
    </lineage>
</organism>
<reference evidence="2 3" key="1">
    <citation type="submission" date="2020-11" db="EMBL/GenBank/DDBJ databases">
        <title>Draft Genome Sequence and Secondary Metabolite Biosynthetic Potential of the Lysobacter niastensis Type strain DSM 18481.</title>
        <authorList>
            <person name="Turrini P."/>
            <person name="Artuso I."/>
            <person name="Tescari M."/>
            <person name="Lugli G.A."/>
            <person name="Frangipani E."/>
            <person name="Ventura M."/>
            <person name="Visca P."/>
        </authorList>
    </citation>
    <scope>NUCLEOTIDE SEQUENCE [LARGE SCALE GENOMIC DNA]</scope>
    <source>
        <strain evidence="2 3">DSM 18481</strain>
    </source>
</reference>
<sequence>MLTPRQAQLAFTPLVVIAMSAIISFAMTFLHHGLVPGLLQAWLRNWPVAFAVALPAAWLILPGVRALLARLTRVAPRGRGLGELG</sequence>
<dbReference type="EMBL" id="JADLZT010000004">
    <property type="protein sequence ID" value="MBF6023890.1"/>
    <property type="molecule type" value="Genomic_DNA"/>
</dbReference>
<keyword evidence="1" id="KW-0472">Membrane</keyword>